<organism evidence="1 2">
    <name type="scientific">Rhizopus stolonifer</name>
    <name type="common">Rhizopus nigricans</name>
    <dbReference type="NCBI Taxonomy" id="4846"/>
    <lineage>
        <taxon>Eukaryota</taxon>
        <taxon>Fungi</taxon>
        <taxon>Fungi incertae sedis</taxon>
        <taxon>Mucoromycota</taxon>
        <taxon>Mucoromycotina</taxon>
        <taxon>Mucoromycetes</taxon>
        <taxon>Mucorales</taxon>
        <taxon>Mucorineae</taxon>
        <taxon>Rhizopodaceae</taxon>
        <taxon>Rhizopus</taxon>
    </lineage>
</organism>
<dbReference type="EMBL" id="PJQM01006012">
    <property type="protein sequence ID" value="RCH80423.1"/>
    <property type="molecule type" value="Genomic_DNA"/>
</dbReference>
<name>A0A367IRX3_RHIST</name>
<reference evidence="1 2" key="1">
    <citation type="journal article" date="2018" name="G3 (Bethesda)">
        <title>Phylogenetic and Phylogenomic Definition of Rhizopus Species.</title>
        <authorList>
            <person name="Gryganskyi A.P."/>
            <person name="Golan J."/>
            <person name="Dolatabadi S."/>
            <person name="Mondo S."/>
            <person name="Robb S."/>
            <person name="Idnurm A."/>
            <person name="Muszewska A."/>
            <person name="Steczkiewicz K."/>
            <person name="Masonjones S."/>
            <person name="Liao H.L."/>
            <person name="Gajdeczka M.T."/>
            <person name="Anike F."/>
            <person name="Vuek A."/>
            <person name="Anishchenko I.M."/>
            <person name="Voigt K."/>
            <person name="de Hoog G.S."/>
            <person name="Smith M.E."/>
            <person name="Heitman J."/>
            <person name="Vilgalys R."/>
            <person name="Stajich J.E."/>
        </authorList>
    </citation>
    <scope>NUCLEOTIDE SEQUENCE [LARGE SCALE GENOMIC DNA]</scope>
    <source>
        <strain evidence="1 2">LSU 92-RS-03</strain>
    </source>
</reference>
<dbReference type="AlphaFoldDB" id="A0A367IRX3"/>
<feature type="non-terminal residue" evidence="1">
    <location>
        <position position="64"/>
    </location>
</feature>
<accession>A0A367IRX3</accession>
<evidence type="ECO:0000313" key="2">
    <source>
        <dbReference type="Proteomes" id="UP000253551"/>
    </source>
</evidence>
<gene>
    <name evidence="1" type="ORF">CU098_008372</name>
</gene>
<proteinExistence type="predicted"/>
<keyword evidence="2" id="KW-1185">Reference proteome</keyword>
<comment type="caution">
    <text evidence="1">The sequence shown here is derived from an EMBL/GenBank/DDBJ whole genome shotgun (WGS) entry which is preliminary data.</text>
</comment>
<protein>
    <submittedName>
        <fullName evidence="1">Uncharacterized protein</fullName>
    </submittedName>
</protein>
<sequence>MVVVGKEKSNTLSIEADVVDYGFSVFIKLFNRARVCISETGNKEVQKSTPQISIVSYQFICIFR</sequence>
<evidence type="ECO:0000313" key="1">
    <source>
        <dbReference type="EMBL" id="RCH80423.1"/>
    </source>
</evidence>
<dbReference type="Proteomes" id="UP000253551">
    <property type="component" value="Unassembled WGS sequence"/>
</dbReference>